<dbReference type="RefSeq" id="WP_087460407.1">
    <property type="nucleotide sequence ID" value="NZ_CP021425.1"/>
</dbReference>
<keyword evidence="3" id="KW-1185">Reference proteome</keyword>
<feature type="domain" description="Acetyl-CoA hydrolase/transferase C-terminal" evidence="1">
    <location>
        <begin position="452"/>
        <end position="619"/>
    </location>
</feature>
<name>A0A1Y0I766_9GAMM</name>
<dbReference type="InterPro" id="IPR026888">
    <property type="entry name" value="AcetylCoA_hyd_C"/>
</dbReference>
<reference evidence="2 3" key="1">
    <citation type="submission" date="2017-05" db="EMBL/GenBank/DDBJ databases">
        <title>Genomic insights into alkan degradation activity of Oleiphilus messinensis.</title>
        <authorList>
            <person name="Kozyavkin S.A."/>
            <person name="Slesarev A.I."/>
            <person name="Golyshin P.N."/>
            <person name="Korzhenkov A."/>
            <person name="Golyshina O.N."/>
            <person name="Toshchakov S.V."/>
        </authorList>
    </citation>
    <scope>NUCLEOTIDE SEQUENCE [LARGE SCALE GENOMIC DNA]</scope>
    <source>
        <strain evidence="2 3">ME102</strain>
    </source>
</reference>
<dbReference type="InterPro" id="IPR038460">
    <property type="entry name" value="AcetylCoA_hyd_C_sf"/>
</dbReference>
<sequence>MRTAKLTQTQGQDHKHPQCRSFPDVEQCVDAIIEKVGKDITFGMPLGLGKPIHLVNALYRRAKQDNSIKLHIATALTLEKPSGSSPLEKKFLGPFAQRLFGDIPDIEYMQDLRRNALPPNIQVSEFFFKAGSFLNNKSQQQNYISTNYTHAVRDLVRNGVNVVAQMVAKKEVDGRVVYSLSCNPDTGLDIVPALRKLEQQGKKIAVVGEVNNQLPFMGNHAQVEADEFDFMVDNKAYDCKLFAAPNMAISPVDHFIGFNASTLVKDDGTLQVGIGSLGSALVNATLMREQKNDDYVQLVDELQLREKFPVVDEIGGVGQFSKGLYGCSEMMVDGFVYLFKAGILKKQVFDDLNLQSLMNAEKITTQVDLSMLDTLVENEVISDRLHLKDVKYLKKWGIFKDSVEFKGGSLIAGTEIIGSDLNDGENRQRIKKFCLGESLTGGIVMHGGFFLGPQQFYDILHDLSEAEKAKICMTSVNYINHLYDHPLGDQKIKVAQRKHARFINSTMMYTLGGAAVSDGLANGKVVSGVGGQYNFVAMAHEIDDARSILKLKSTRQSGGKTLSNIVFSYGHTTIPRHLRDIVVTEYGIADLLGKPDKDVYIELIKIADSRFQDELLSQAKSAGKVPADYVLPEAYRQNTPERLMSILQKYRAKGDFEPFPFGCDFTDDELKLGKALKALKARTATRAGLIKAIWSALRVREIPLQAMPLLKRMDMEHASDFKAKLEVKLLVAELLNQGAIEA</sequence>
<dbReference type="Pfam" id="PF13336">
    <property type="entry name" value="AcetylCoA_hyd_C"/>
    <property type="match status" value="1"/>
</dbReference>
<dbReference type="GO" id="GO:0008775">
    <property type="term" value="F:acetate CoA-transferase activity"/>
    <property type="evidence" value="ECO:0007669"/>
    <property type="project" value="InterPro"/>
</dbReference>
<dbReference type="PANTHER" id="PTHR21432:SF20">
    <property type="entry name" value="ACETYL-COA HYDROLASE"/>
    <property type="match status" value="1"/>
</dbReference>
<dbReference type="OrthoDB" id="9801795at2"/>
<dbReference type="Gene3D" id="3.40.1080.20">
    <property type="entry name" value="Acetyl-CoA hydrolase/transferase C-terminal domain"/>
    <property type="match status" value="1"/>
</dbReference>
<proteinExistence type="predicted"/>
<gene>
    <name evidence="2" type="ORF">OLMES_1202</name>
</gene>
<evidence type="ECO:0000259" key="1">
    <source>
        <dbReference type="Pfam" id="PF13336"/>
    </source>
</evidence>
<evidence type="ECO:0000313" key="2">
    <source>
        <dbReference type="EMBL" id="ARU55284.1"/>
    </source>
</evidence>
<organism evidence="2 3">
    <name type="scientific">Oleiphilus messinensis</name>
    <dbReference type="NCBI Taxonomy" id="141451"/>
    <lineage>
        <taxon>Bacteria</taxon>
        <taxon>Pseudomonadati</taxon>
        <taxon>Pseudomonadota</taxon>
        <taxon>Gammaproteobacteria</taxon>
        <taxon>Oceanospirillales</taxon>
        <taxon>Oleiphilaceae</taxon>
        <taxon>Oleiphilus</taxon>
    </lineage>
</organism>
<dbReference type="GO" id="GO:0006083">
    <property type="term" value="P:acetate metabolic process"/>
    <property type="evidence" value="ECO:0007669"/>
    <property type="project" value="InterPro"/>
</dbReference>
<accession>A0A1Y0I766</accession>
<dbReference type="PANTHER" id="PTHR21432">
    <property type="entry name" value="ACETYL-COA HYDROLASE-RELATED"/>
    <property type="match status" value="1"/>
</dbReference>
<dbReference type="Proteomes" id="UP000196027">
    <property type="component" value="Chromosome"/>
</dbReference>
<dbReference type="Gene3D" id="3.40.1080.10">
    <property type="entry name" value="Glutaconate Coenzyme A-transferase"/>
    <property type="match status" value="1"/>
</dbReference>
<dbReference type="SUPFAM" id="SSF100950">
    <property type="entry name" value="NagB/RpiA/CoA transferase-like"/>
    <property type="match status" value="1"/>
</dbReference>
<dbReference type="KEGG" id="ome:OLMES_1202"/>
<protein>
    <submittedName>
        <fullName evidence="2">Acetyl-CoA hydrolase</fullName>
    </submittedName>
</protein>
<dbReference type="GO" id="GO:0016787">
    <property type="term" value="F:hydrolase activity"/>
    <property type="evidence" value="ECO:0007669"/>
    <property type="project" value="UniProtKB-KW"/>
</dbReference>
<dbReference type="InterPro" id="IPR037171">
    <property type="entry name" value="NagB/RpiA_transferase-like"/>
</dbReference>
<dbReference type="AlphaFoldDB" id="A0A1Y0I766"/>
<dbReference type="InterPro" id="IPR046433">
    <property type="entry name" value="ActCoA_hydro"/>
</dbReference>
<dbReference type="EMBL" id="CP021425">
    <property type="protein sequence ID" value="ARU55284.1"/>
    <property type="molecule type" value="Genomic_DNA"/>
</dbReference>
<evidence type="ECO:0000313" key="3">
    <source>
        <dbReference type="Proteomes" id="UP000196027"/>
    </source>
</evidence>
<keyword evidence="2" id="KW-0378">Hydrolase</keyword>